<dbReference type="GO" id="GO:0016798">
    <property type="term" value="F:hydrolase activity, acting on glycosyl bonds"/>
    <property type="evidence" value="ECO:0007669"/>
    <property type="project" value="UniProtKB-KW"/>
</dbReference>
<feature type="binding site" evidence="6">
    <location>
        <position position="136"/>
    </location>
    <ligand>
        <name>Mn(2+)</name>
        <dbReference type="ChEBI" id="CHEBI:29035"/>
    </ligand>
</feature>
<dbReference type="HAMAP" id="MF_01876">
    <property type="entry name" value="PsiMP_glycosidase"/>
    <property type="match status" value="1"/>
</dbReference>
<feature type="binding site" evidence="6">
    <location>
        <begin position="138"/>
        <end position="140"/>
    </location>
    <ligand>
        <name>substrate</name>
    </ligand>
</feature>
<dbReference type="GO" id="GO:0005737">
    <property type="term" value="C:cytoplasm"/>
    <property type="evidence" value="ECO:0007669"/>
    <property type="project" value="TreeGrafter"/>
</dbReference>
<evidence type="ECO:0000313" key="7">
    <source>
        <dbReference type="EMBL" id="PDW01124.1"/>
    </source>
</evidence>
<dbReference type="GO" id="GO:0004730">
    <property type="term" value="F:pseudouridylate synthase activity"/>
    <property type="evidence" value="ECO:0007669"/>
    <property type="project" value="UniProtKB-UniRule"/>
</dbReference>
<keyword evidence="8" id="KW-1185">Reference proteome</keyword>
<dbReference type="PANTHER" id="PTHR42909:SF1">
    <property type="entry name" value="CARBOHYDRATE KINASE PFKB DOMAIN-CONTAINING PROTEIN"/>
    <property type="match status" value="1"/>
</dbReference>
<evidence type="ECO:0000256" key="1">
    <source>
        <dbReference type="ARBA" id="ARBA00022723"/>
    </source>
</evidence>
<reference evidence="7 8" key="1">
    <citation type="submission" date="2016-05" db="EMBL/GenBank/DDBJ databases">
        <authorList>
            <person name="Lavstsen T."/>
            <person name="Jespersen J.S."/>
        </authorList>
    </citation>
    <scope>NUCLEOTIDE SEQUENCE [LARGE SCALE GENOMIC DNA]</scope>
    <source>
        <strain evidence="7 8">B7-9</strain>
    </source>
</reference>
<dbReference type="AlphaFoldDB" id="A0A2H3KTJ5"/>
<dbReference type="EC" id="4.2.1.70" evidence="6"/>
<dbReference type="SUPFAM" id="SSF110581">
    <property type="entry name" value="Indigoidine synthase A-like"/>
    <property type="match status" value="1"/>
</dbReference>
<comment type="cofactor">
    <cofactor evidence="6">
        <name>Mn(2+)</name>
        <dbReference type="ChEBI" id="CHEBI:29035"/>
    </cofactor>
    <text evidence="6">Binds 1 Mn(2+) ion per subunit.</text>
</comment>
<organism evidence="7 8">
    <name type="scientific">Candidatus Chloroploca asiatica</name>
    <dbReference type="NCBI Taxonomy" id="1506545"/>
    <lineage>
        <taxon>Bacteria</taxon>
        <taxon>Bacillati</taxon>
        <taxon>Chloroflexota</taxon>
        <taxon>Chloroflexia</taxon>
        <taxon>Chloroflexales</taxon>
        <taxon>Chloroflexineae</taxon>
        <taxon>Oscillochloridaceae</taxon>
        <taxon>Candidatus Chloroploca</taxon>
    </lineage>
</organism>
<comment type="function">
    <text evidence="6">Catalyzes the reversible cleavage of pseudouridine 5'-phosphate (PsiMP) to ribose 5-phosphate and uracil. Functions biologically in the cleavage direction, as part of a pseudouridine degradation pathway.</text>
</comment>
<dbReference type="EMBL" id="LYXE01000015">
    <property type="protein sequence ID" value="PDW01124.1"/>
    <property type="molecule type" value="Genomic_DNA"/>
</dbReference>
<comment type="caution">
    <text evidence="7">The sequence shown here is derived from an EMBL/GenBank/DDBJ whole genome shotgun (WGS) entry which is preliminary data.</text>
</comment>
<dbReference type="Pfam" id="PF04227">
    <property type="entry name" value="Indigoidine_A"/>
    <property type="match status" value="1"/>
</dbReference>
<gene>
    <name evidence="6" type="primary">psuG</name>
    <name evidence="7" type="ORF">A9Q02_07870</name>
</gene>
<keyword evidence="5 6" id="KW-0326">Glycosidase</keyword>
<evidence type="ECO:0000256" key="6">
    <source>
        <dbReference type="HAMAP-Rule" id="MF_01876"/>
    </source>
</evidence>
<accession>A0A2H3KTJ5</accession>
<proteinExistence type="inferred from homology"/>
<dbReference type="Gene3D" id="3.40.1790.10">
    <property type="entry name" value="Indigoidine synthase domain"/>
    <property type="match status" value="1"/>
</dbReference>
<feature type="active site" description="Proton donor" evidence="6">
    <location>
        <position position="22"/>
    </location>
</feature>
<protein>
    <recommendedName>
        <fullName evidence="6">Pseudouridine-5'-phosphate glycosidase</fullName>
        <shortName evidence="6">PsiMP glycosidase</shortName>
        <ecNumber evidence="6">4.2.1.70</ecNumber>
    </recommendedName>
</protein>
<dbReference type="InterPro" id="IPR007342">
    <property type="entry name" value="PsuG"/>
</dbReference>
<keyword evidence="1 6" id="KW-0479">Metal-binding</keyword>
<feature type="binding site" evidence="6">
    <location>
        <position position="104"/>
    </location>
    <ligand>
        <name>substrate</name>
    </ligand>
</feature>
<evidence type="ECO:0000256" key="2">
    <source>
        <dbReference type="ARBA" id="ARBA00022801"/>
    </source>
</evidence>
<keyword evidence="4 6" id="KW-0456">Lyase</keyword>
<keyword evidence="3 6" id="KW-0464">Manganese</keyword>
<evidence type="ECO:0000256" key="3">
    <source>
        <dbReference type="ARBA" id="ARBA00023211"/>
    </source>
</evidence>
<comment type="catalytic activity">
    <reaction evidence="6">
        <text>D-ribose 5-phosphate + uracil = psi-UMP + H2O</text>
        <dbReference type="Rhea" id="RHEA:18337"/>
        <dbReference type="ChEBI" id="CHEBI:15377"/>
        <dbReference type="ChEBI" id="CHEBI:17568"/>
        <dbReference type="ChEBI" id="CHEBI:58380"/>
        <dbReference type="ChEBI" id="CHEBI:78346"/>
        <dbReference type="EC" id="4.2.1.70"/>
    </reaction>
</comment>
<evidence type="ECO:0000256" key="5">
    <source>
        <dbReference type="ARBA" id="ARBA00023295"/>
    </source>
</evidence>
<evidence type="ECO:0000313" key="8">
    <source>
        <dbReference type="Proteomes" id="UP000220922"/>
    </source>
</evidence>
<dbReference type="GO" id="GO:0046872">
    <property type="term" value="F:metal ion binding"/>
    <property type="evidence" value="ECO:0007669"/>
    <property type="project" value="UniProtKB-KW"/>
</dbReference>
<comment type="similarity">
    <text evidence="6">Belongs to the pseudouridine-5'-phosphate glycosidase family.</text>
</comment>
<comment type="subunit">
    <text evidence="6">Homotrimer.</text>
</comment>
<sequence length="310" mass="31906">MLRVADEVSEALEEGRAIVALESTLISHGLPYPQNLEVAQALEAEVRTTGAVPATIGVVRGVPTVGLNVEELERFATGGEQIRKLTRRDLALAAMQRADGATTVAATMALAAAAGIAIFATGGIGGVHRQASLSWDVSADLIELARTPVLVVCAGAKAILDLPATLEYLETLGVPVVGLATNEFPAFYSVSSGLRLNACANDAAEVAALWHTQRTMATMAAPGGMLLCVPPSAATALPRHTVEEAVARALAAADVAGVRGPEVTPFLLRAMAAETEGESIATNVALLTQNARVAGLVATAYADLPPLFAR</sequence>
<dbReference type="GO" id="GO:0046113">
    <property type="term" value="P:nucleobase catabolic process"/>
    <property type="evidence" value="ECO:0007669"/>
    <property type="project" value="UniProtKB-UniRule"/>
</dbReference>
<dbReference type="Proteomes" id="UP000220922">
    <property type="component" value="Unassembled WGS sequence"/>
</dbReference>
<evidence type="ECO:0000256" key="4">
    <source>
        <dbReference type="ARBA" id="ARBA00023239"/>
    </source>
</evidence>
<name>A0A2H3KTJ5_9CHLR</name>
<feature type="binding site" evidence="6">
    <location>
        <position position="84"/>
    </location>
    <ligand>
        <name>substrate</name>
    </ligand>
</feature>
<dbReference type="RefSeq" id="WP_172450498.1">
    <property type="nucleotide sequence ID" value="NZ_LYXE01000015.1"/>
</dbReference>
<feature type="active site" description="Nucleophile" evidence="6">
    <location>
        <position position="157"/>
    </location>
</feature>
<dbReference type="PANTHER" id="PTHR42909">
    <property type="entry name" value="ZGC:136858"/>
    <property type="match status" value="1"/>
</dbReference>
<keyword evidence="2 6" id="KW-0378">Hydrolase</keyword>
<dbReference type="InterPro" id="IPR022830">
    <property type="entry name" value="Indigdn_synthA-like"/>
</dbReference>